<dbReference type="CDD" id="cd22952">
    <property type="entry name" value="ART10-like"/>
    <property type="match status" value="1"/>
</dbReference>
<organism evidence="5 6">
    <name type="scientific">Aspergillus thermomutatus</name>
    <name type="common">Neosartorya pseudofischeri</name>
    <dbReference type="NCBI Taxonomy" id="41047"/>
    <lineage>
        <taxon>Eukaryota</taxon>
        <taxon>Fungi</taxon>
        <taxon>Dikarya</taxon>
        <taxon>Ascomycota</taxon>
        <taxon>Pezizomycotina</taxon>
        <taxon>Eurotiomycetes</taxon>
        <taxon>Eurotiomycetidae</taxon>
        <taxon>Eurotiales</taxon>
        <taxon>Aspergillaceae</taxon>
        <taxon>Aspergillus</taxon>
        <taxon>Aspergillus subgen. Fumigati</taxon>
    </lineage>
</organism>
<dbReference type="VEuPathDB" id="FungiDB:CDV56_107049"/>
<dbReference type="GO" id="GO:0030674">
    <property type="term" value="F:protein-macromolecule adaptor activity"/>
    <property type="evidence" value="ECO:0007669"/>
    <property type="project" value="TreeGrafter"/>
</dbReference>
<dbReference type="EMBL" id="NKHU02000124">
    <property type="protein sequence ID" value="RHZ53385.1"/>
    <property type="molecule type" value="Genomic_DNA"/>
</dbReference>
<feature type="compositionally biased region" description="Polar residues" evidence="1">
    <location>
        <begin position="1466"/>
        <end position="1480"/>
    </location>
</feature>
<dbReference type="PANTHER" id="PTHR11188">
    <property type="entry name" value="ARRESTIN DOMAIN CONTAINING PROTEIN"/>
    <property type="match status" value="1"/>
</dbReference>
<evidence type="ECO:0000259" key="2">
    <source>
        <dbReference type="Pfam" id="PF00339"/>
    </source>
</evidence>
<feature type="region of interest" description="Disordered" evidence="1">
    <location>
        <begin position="1084"/>
        <end position="1112"/>
    </location>
</feature>
<feature type="compositionally biased region" description="Polar residues" evidence="1">
    <location>
        <begin position="1774"/>
        <end position="1789"/>
    </location>
</feature>
<feature type="compositionally biased region" description="Polar residues" evidence="1">
    <location>
        <begin position="523"/>
        <end position="541"/>
    </location>
</feature>
<feature type="compositionally biased region" description="Polar residues" evidence="1">
    <location>
        <begin position="1629"/>
        <end position="1638"/>
    </location>
</feature>
<feature type="compositionally biased region" description="Acidic residues" evidence="1">
    <location>
        <begin position="991"/>
        <end position="1023"/>
    </location>
</feature>
<name>A0A397GRF3_ASPTH</name>
<evidence type="ECO:0000313" key="5">
    <source>
        <dbReference type="EMBL" id="RHZ53385.1"/>
    </source>
</evidence>
<dbReference type="PANTHER" id="PTHR11188:SF166">
    <property type="entry name" value="ARRESTIN (OR S-ANTIGEN), N-TERMINAL DOMAIN PROTEIN (AFU_ORTHOLOGUE AFUA_7G02050)"/>
    <property type="match status" value="1"/>
</dbReference>
<feature type="region of interest" description="Disordered" evidence="1">
    <location>
        <begin position="1124"/>
        <end position="1160"/>
    </location>
</feature>
<dbReference type="GO" id="GO:0031625">
    <property type="term" value="F:ubiquitin protein ligase binding"/>
    <property type="evidence" value="ECO:0007669"/>
    <property type="project" value="TreeGrafter"/>
</dbReference>
<feature type="domain" description="Coilin tudor" evidence="3">
    <location>
        <begin position="1350"/>
        <end position="1453"/>
    </location>
</feature>
<feature type="compositionally biased region" description="Basic and acidic residues" evidence="1">
    <location>
        <begin position="1143"/>
        <end position="1160"/>
    </location>
</feature>
<dbReference type="InterPro" id="IPR014756">
    <property type="entry name" value="Ig_E-set"/>
</dbReference>
<dbReference type="GeneID" id="38129023"/>
<feature type="compositionally biased region" description="Acidic residues" evidence="1">
    <location>
        <begin position="1210"/>
        <end position="1219"/>
    </location>
</feature>
<gene>
    <name evidence="5" type="ORF">CDV56_107049</name>
</gene>
<feature type="region of interest" description="Disordered" evidence="1">
    <location>
        <begin position="1399"/>
        <end position="1436"/>
    </location>
</feature>
<feature type="compositionally biased region" description="Polar residues" evidence="1">
    <location>
        <begin position="951"/>
        <end position="960"/>
    </location>
</feature>
<feature type="compositionally biased region" description="Acidic residues" evidence="1">
    <location>
        <begin position="1426"/>
        <end position="1436"/>
    </location>
</feature>
<dbReference type="InterPro" id="IPR014752">
    <property type="entry name" value="Arrestin-like_C"/>
</dbReference>
<dbReference type="OrthoDB" id="3365616at2759"/>
<feature type="compositionally biased region" description="Basic and acidic residues" evidence="1">
    <location>
        <begin position="1688"/>
        <end position="1708"/>
    </location>
</feature>
<feature type="compositionally biased region" description="Polar residues" evidence="1">
    <location>
        <begin position="1495"/>
        <end position="1506"/>
    </location>
</feature>
<evidence type="ECO:0000259" key="4">
    <source>
        <dbReference type="Pfam" id="PF24054"/>
    </source>
</evidence>
<dbReference type="STRING" id="41047.A0A397GRF3"/>
<feature type="region of interest" description="Disordered" evidence="1">
    <location>
        <begin position="858"/>
        <end position="1059"/>
    </location>
</feature>
<feature type="compositionally biased region" description="Low complexity" evidence="1">
    <location>
        <begin position="980"/>
        <end position="990"/>
    </location>
</feature>
<dbReference type="Proteomes" id="UP000215305">
    <property type="component" value="Unassembled WGS sequence"/>
</dbReference>
<feature type="region of interest" description="Disordered" evidence="1">
    <location>
        <begin position="809"/>
        <end position="843"/>
    </location>
</feature>
<feature type="compositionally biased region" description="Polar residues" evidence="1">
    <location>
        <begin position="1590"/>
        <end position="1610"/>
    </location>
</feature>
<sequence>MSVTIHLDRPHAHFTNLDFLTGRVVLHLPSEAPIGGIQVKLEGESKTRLSGPRHPHLDQSDKKRTELEVHKILYKVETLFPTPAVFNQKTQNTSYTFASGTYEYPFQFKFPFNNACSSHNSMLTNLNFTGLKVEVAKDTNRHVKKTLPPSLSGFPGMAEIKYYVKATVIRPQFYKENLRAITPLNFLPIEPPRTGKPNEETYARRQHQFSKAPEKVRTKSLFSKVSSSSLRDAGGEGPRVSADARLPNPSILTCNEPIPLRLLVRKVSESFETIFLQMLQIELISYTQVLAHDLQRTEGGSWVLLSRSNMSIPLGRGGDPAGTEWTLDPAMWNSIPLPSSVAPSFETCNISRNYELEVRIGLSHGSIGDMKPQLIVLPLRMPVKVFSGIAPPQALLDAMAATGQATSSKPAPMIGHPMDHTGERPPVPPRPTGPVVPTSAEDVYDEAPPSYEDAMAETLSPVDGPRREYNPPDASSSSRAIEPGADSTSSVFRRKEREATSPYGHPTANSSSESFDMLPSTPPESHSGSPPTSPVARQQSVLKIHKALPPDEESPPQYQPVAESPTSELKVSKYPTMRLHLIIQRHGLPVTRILWTTSPPSMYGQATTTSSVIPAASSVVASTRTPNALYSSGGYTIAQLLEDVNEVVPLETEPAIFDSESSGQWGLEDYAVEVGGSECLHFMEVDGLLRDGDEVVIRALQIADLRARRLSGRHQISTDGKHLIDGVPFGRPFLKRQTSSRPAIAIPPRKKRRTMLATWDNDAGYGGDETQWTIPGRVSSMKELSRLKDHDDDGIHDEYTDYHHDDYEDYHESQEESGDGTVIRHPLSEGEDDEASESDGDDSVFEAEDLVEELEALEKDRETAGFSPVEVPDEEPTGSGGYPLRARASILRTTSGRHADHQAWIKSPSEAGSSRRDSRAVRFKGAQRQASPCPSQDEGDSHLSKAEQTSEDSPSIYKSFSSSSSSDSDDMTSDEEDSSSSETSTSASEDSSSESEAEDVESEDDESSSESEESTTSESEDESLSCPASDGHLQPKVNPPGHGSLRTKKSNQRNKLRRRLSKLKELGALPAEADFAALREWEATNGVWYEPPEHKPIEKRRTNEEEQEEFEAKRQKLLHDLATGGVDVDAITGKENVPPGAEAEEHAEHNEAVVEPANKRRTLDVASSRRLLFGSLGVRAPRSKEDEEATRKKLAGKVNNFRARRSEEQVPAEESDSEAEVNWQDKLVLKATECVFDDIELSAPSFPFEQRWDAEAHQIIQKRKGWGRKRKRRQQLQVYEADEHEDYAEDNNEYYADEDMQLNYDDPDQQLSNELTNGVESAVEEPSENTQDDLPPLPADLSSVRDLTEGDLKQGSVIAFKQLVLSKETNWQPTVSDYLVARIDDVFEDNVLKLQLAKRDRRQVEQPDDDDEGDGTRGYDKFEMPGMDDDQAEDDGFREISFADLFDAKLVQAADVADVGDADKVSNSAVEGSFLQNPKTTGEDETMRGVEAVNDNRNSPQPSVSSHAHEDLDTPADETVEAVGHPAEGTGARSPEETASPVIQSPQFVGFHSPLAETQPSLLEPSSEQETREVNSAAPQNADGGDDSGEQSNSLPQPTEAPSTPRSTVPPNAFKDAPPVMGSDDDMQLLSSPENFINFNRLLEQLFQGKRPTPGSPVPKKEPGESPKMPRSRASSSSSSLVRNPFYEVDKAHEERLRRGSEKAKGDTVTEEDESAVDSAPPTSQLSTPISLKTPTSAQPQRSPTAQDQSLVSSIEESNWLTRHDEAFGAQPPIASQLSNIVDLTQSSPPASPGGSDEDFANSHRLPRGPGWVQKNVPSTQRRTRLSSAGARSRH</sequence>
<dbReference type="GO" id="GO:0005829">
    <property type="term" value="C:cytosol"/>
    <property type="evidence" value="ECO:0007669"/>
    <property type="project" value="TreeGrafter"/>
</dbReference>
<dbReference type="SUPFAM" id="SSF81296">
    <property type="entry name" value="E set domains"/>
    <property type="match status" value="1"/>
</dbReference>
<feature type="compositionally biased region" description="Basic and acidic residues" evidence="1">
    <location>
        <begin position="1414"/>
        <end position="1423"/>
    </location>
</feature>
<dbReference type="InterPro" id="IPR011021">
    <property type="entry name" value="Arrestin-like_N"/>
</dbReference>
<feature type="region of interest" description="Disordered" evidence="1">
    <location>
        <begin position="1318"/>
        <end position="1338"/>
    </location>
</feature>
<dbReference type="Pfam" id="PF23086">
    <property type="entry name" value="Tudor_Coilin"/>
    <property type="match status" value="1"/>
</dbReference>
<dbReference type="InterPro" id="IPR050357">
    <property type="entry name" value="Arrestin_domain-protein"/>
</dbReference>
<feature type="region of interest" description="Disordered" evidence="1">
    <location>
        <begin position="1200"/>
        <end position="1219"/>
    </location>
</feature>
<feature type="compositionally biased region" description="Basic residues" evidence="1">
    <location>
        <begin position="1045"/>
        <end position="1059"/>
    </location>
</feature>
<evidence type="ECO:0000256" key="1">
    <source>
        <dbReference type="SAM" id="MobiDB-lite"/>
    </source>
</evidence>
<feature type="compositionally biased region" description="Basic and acidic residues" evidence="1">
    <location>
        <begin position="1091"/>
        <end position="1112"/>
    </location>
</feature>
<keyword evidence="6" id="KW-1185">Reference proteome</keyword>
<feature type="domain" description="DUF7357" evidence="4">
    <location>
        <begin position="577"/>
        <end position="749"/>
    </location>
</feature>
<proteinExistence type="predicted"/>
<accession>A0A397GRF3</accession>
<feature type="region of interest" description="Disordered" evidence="1">
    <location>
        <begin position="44"/>
        <end position="63"/>
    </location>
</feature>
<feature type="compositionally biased region" description="Acidic residues" evidence="1">
    <location>
        <begin position="829"/>
        <end position="843"/>
    </location>
</feature>
<dbReference type="Pfam" id="PF00339">
    <property type="entry name" value="Arrestin_N"/>
    <property type="match status" value="1"/>
</dbReference>
<feature type="region of interest" description="Disordered" evidence="1">
    <location>
        <begin position="458"/>
        <end position="569"/>
    </location>
</feature>
<feature type="region of interest" description="Disordered" evidence="1">
    <location>
        <begin position="1461"/>
        <end position="1835"/>
    </location>
</feature>
<evidence type="ECO:0000313" key="6">
    <source>
        <dbReference type="Proteomes" id="UP000215305"/>
    </source>
</evidence>
<dbReference type="GO" id="GO:0005886">
    <property type="term" value="C:plasma membrane"/>
    <property type="evidence" value="ECO:0007669"/>
    <property type="project" value="TreeGrafter"/>
</dbReference>
<dbReference type="GO" id="GO:0070086">
    <property type="term" value="P:ubiquitin-dependent endocytosis"/>
    <property type="evidence" value="ECO:0007669"/>
    <property type="project" value="TreeGrafter"/>
</dbReference>
<feature type="compositionally biased region" description="Polar residues" evidence="1">
    <location>
        <begin position="1721"/>
        <end position="1761"/>
    </location>
</feature>
<evidence type="ECO:0000259" key="3">
    <source>
        <dbReference type="Pfam" id="PF23086"/>
    </source>
</evidence>
<dbReference type="InterPro" id="IPR055781">
    <property type="entry name" value="DUF7357"/>
</dbReference>
<feature type="compositionally biased region" description="Acidic residues" evidence="1">
    <location>
        <begin position="967"/>
        <end position="979"/>
    </location>
</feature>
<feature type="compositionally biased region" description="Pro residues" evidence="1">
    <location>
        <begin position="425"/>
        <end position="434"/>
    </location>
</feature>
<reference evidence="5" key="1">
    <citation type="submission" date="2018-08" db="EMBL/GenBank/DDBJ databases">
        <title>Draft genome sequence of azole-resistant Aspergillus thermomutatus (Neosartorya pseudofischeri) strain HMR AF 39, isolated from a human nasal aspirate.</title>
        <authorList>
            <person name="Parent-Michaud M."/>
            <person name="Dufresne P.J."/>
            <person name="Fournier E."/>
            <person name="Martineau C."/>
            <person name="Moreira S."/>
            <person name="Perkins V."/>
            <person name="De Repentigny L."/>
            <person name="Dufresne S.F."/>
        </authorList>
    </citation>
    <scope>NUCLEOTIDE SEQUENCE [LARGE SCALE GENOMIC DNA]</scope>
    <source>
        <strain evidence="5">HMR AF 39</strain>
    </source>
</reference>
<dbReference type="Pfam" id="PF24054">
    <property type="entry name" value="DUF7357"/>
    <property type="match status" value="1"/>
</dbReference>
<dbReference type="RefSeq" id="XP_026613608.1">
    <property type="nucleotide sequence ID" value="XM_026760668.1"/>
</dbReference>
<feature type="region of interest" description="Disordered" evidence="1">
    <location>
        <begin position="401"/>
        <end position="446"/>
    </location>
</feature>
<feature type="domain" description="Arrestin-like N-terminal" evidence="2">
    <location>
        <begin position="3"/>
        <end position="175"/>
    </location>
</feature>
<comment type="caution">
    <text evidence="5">The sequence shown here is derived from an EMBL/GenBank/DDBJ whole genome shotgun (WGS) entry which is preliminary data.</text>
</comment>
<protein>
    <submittedName>
        <fullName evidence="5">Uncharacterized protein</fullName>
    </submittedName>
</protein>
<dbReference type="Gene3D" id="2.60.40.640">
    <property type="match status" value="1"/>
</dbReference>
<feature type="compositionally biased region" description="Acidic residues" evidence="1">
    <location>
        <begin position="1322"/>
        <end position="1331"/>
    </location>
</feature>
<feature type="compositionally biased region" description="Polar residues" evidence="1">
    <location>
        <begin position="1556"/>
        <end position="1568"/>
    </location>
</feature>
<dbReference type="InterPro" id="IPR056398">
    <property type="entry name" value="Tudor_Coilin"/>
</dbReference>